<evidence type="ECO:0000256" key="1">
    <source>
        <dbReference type="SAM" id="MobiDB-lite"/>
    </source>
</evidence>
<name>A0A4Z2FRV6_9TELE</name>
<protein>
    <submittedName>
        <fullName evidence="2">Uncharacterized protein</fullName>
    </submittedName>
</protein>
<dbReference type="Proteomes" id="UP000314294">
    <property type="component" value="Unassembled WGS sequence"/>
</dbReference>
<gene>
    <name evidence="2" type="ORF">EYF80_046373</name>
</gene>
<reference evidence="2 3" key="1">
    <citation type="submission" date="2019-03" db="EMBL/GenBank/DDBJ databases">
        <title>First draft genome of Liparis tanakae, snailfish: a comprehensive survey of snailfish specific genes.</title>
        <authorList>
            <person name="Kim W."/>
            <person name="Song I."/>
            <person name="Jeong J.-H."/>
            <person name="Kim D."/>
            <person name="Kim S."/>
            <person name="Ryu S."/>
            <person name="Song J.Y."/>
            <person name="Lee S.K."/>
        </authorList>
    </citation>
    <scope>NUCLEOTIDE SEQUENCE [LARGE SCALE GENOMIC DNA]</scope>
    <source>
        <tissue evidence="2">Muscle</tissue>
    </source>
</reference>
<comment type="caution">
    <text evidence="2">The sequence shown here is derived from an EMBL/GenBank/DDBJ whole genome shotgun (WGS) entry which is preliminary data.</text>
</comment>
<sequence length="176" mass="19019">MKPLALAETAECGARGAEGVLRALRQLEGAHQLGRLPGKKLPEGETCRPFGSPWHAAAPPLRRASSHQPSTQSHLAFDPPSPIKSPVDYTEADGVSSESEGLRLIIKKESTLRSRRRSCHVVDSQLQLAETYSLSPGLIVFSVIDVISGPTRPAPSPDVQLCRLHTAAMVTQRNEE</sequence>
<dbReference type="EMBL" id="SRLO01000965">
    <property type="protein sequence ID" value="TNN43444.1"/>
    <property type="molecule type" value="Genomic_DNA"/>
</dbReference>
<feature type="region of interest" description="Disordered" evidence="1">
    <location>
        <begin position="55"/>
        <end position="96"/>
    </location>
</feature>
<keyword evidence="3" id="KW-1185">Reference proteome</keyword>
<organism evidence="2 3">
    <name type="scientific">Liparis tanakae</name>
    <name type="common">Tanaka's snailfish</name>
    <dbReference type="NCBI Taxonomy" id="230148"/>
    <lineage>
        <taxon>Eukaryota</taxon>
        <taxon>Metazoa</taxon>
        <taxon>Chordata</taxon>
        <taxon>Craniata</taxon>
        <taxon>Vertebrata</taxon>
        <taxon>Euteleostomi</taxon>
        <taxon>Actinopterygii</taxon>
        <taxon>Neopterygii</taxon>
        <taxon>Teleostei</taxon>
        <taxon>Neoteleostei</taxon>
        <taxon>Acanthomorphata</taxon>
        <taxon>Eupercaria</taxon>
        <taxon>Perciformes</taxon>
        <taxon>Cottioidei</taxon>
        <taxon>Cottales</taxon>
        <taxon>Liparidae</taxon>
        <taxon>Liparis</taxon>
    </lineage>
</organism>
<proteinExistence type="predicted"/>
<accession>A0A4Z2FRV6</accession>
<evidence type="ECO:0000313" key="3">
    <source>
        <dbReference type="Proteomes" id="UP000314294"/>
    </source>
</evidence>
<evidence type="ECO:0000313" key="2">
    <source>
        <dbReference type="EMBL" id="TNN43444.1"/>
    </source>
</evidence>
<dbReference type="AlphaFoldDB" id="A0A4Z2FRV6"/>